<dbReference type="AlphaFoldDB" id="A0A6G1J5Y4"/>
<dbReference type="Proteomes" id="UP000799291">
    <property type="component" value="Unassembled WGS sequence"/>
</dbReference>
<gene>
    <name evidence="1" type="ORF">K458DRAFT_476976</name>
</gene>
<dbReference type="EMBL" id="MU005578">
    <property type="protein sequence ID" value="KAF2685620.1"/>
    <property type="molecule type" value="Genomic_DNA"/>
</dbReference>
<reference evidence="1" key="1">
    <citation type="journal article" date="2020" name="Stud. Mycol.">
        <title>101 Dothideomycetes genomes: a test case for predicting lifestyles and emergence of pathogens.</title>
        <authorList>
            <person name="Haridas S."/>
            <person name="Albert R."/>
            <person name="Binder M."/>
            <person name="Bloem J."/>
            <person name="Labutti K."/>
            <person name="Salamov A."/>
            <person name="Andreopoulos B."/>
            <person name="Baker S."/>
            <person name="Barry K."/>
            <person name="Bills G."/>
            <person name="Bluhm B."/>
            <person name="Cannon C."/>
            <person name="Castanera R."/>
            <person name="Culley D."/>
            <person name="Daum C."/>
            <person name="Ezra D."/>
            <person name="Gonzalez J."/>
            <person name="Henrissat B."/>
            <person name="Kuo A."/>
            <person name="Liang C."/>
            <person name="Lipzen A."/>
            <person name="Lutzoni F."/>
            <person name="Magnuson J."/>
            <person name="Mondo S."/>
            <person name="Nolan M."/>
            <person name="Ohm R."/>
            <person name="Pangilinan J."/>
            <person name="Park H.-J."/>
            <person name="Ramirez L."/>
            <person name="Alfaro M."/>
            <person name="Sun H."/>
            <person name="Tritt A."/>
            <person name="Yoshinaga Y."/>
            <person name="Zwiers L.-H."/>
            <person name="Turgeon B."/>
            <person name="Goodwin S."/>
            <person name="Spatafora J."/>
            <person name="Crous P."/>
            <person name="Grigoriev I."/>
        </authorList>
    </citation>
    <scope>NUCLEOTIDE SEQUENCE</scope>
    <source>
        <strain evidence="1">CBS 122367</strain>
    </source>
</reference>
<accession>A0A6G1J5Y4</accession>
<dbReference type="OrthoDB" id="66095at2759"/>
<name>A0A6G1J5Y4_9PLEO</name>
<evidence type="ECO:0000313" key="2">
    <source>
        <dbReference type="Proteomes" id="UP000799291"/>
    </source>
</evidence>
<sequence>MLRFFDLGRLMAAGRNLLDSLETPCENVVFSPTYADVCVARALLKARGLPTELVLEILEWAEYEPVREFSSTEGQTASAHNRAVRSCLNAGVLTKNTLRDLKTASVSTKVKEIEFVISSRDQGWTSEGTDGTFQTSSWLEVSIVRPTGLYPSRALGGGVPPISGAQRPTDLQTMFARRGMTLVTRPEEAGWGIQNGEGHLAWYLQGNRVASRGRFSEYRVVWAVNHREGNEGAGDGLGFLEALGEGDRIVVWARAKYPGWQCVVESVKVNVRYSFTERDSAATA</sequence>
<protein>
    <submittedName>
        <fullName evidence="1">Uncharacterized protein</fullName>
    </submittedName>
</protein>
<evidence type="ECO:0000313" key="1">
    <source>
        <dbReference type="EMBL" id="KAF2685620.1"/>
    </source>
</evidence>
<organism evidence="1 2">
    <name type="scientific">Lentithecium fluviatile CBS 122367</name>
    <dbReference type="NCBI Taxonomy" id="1168545"/>
    <lineage>
        <taxon>Eukaryota</taxon>
        <taxon>Fungi</taxon>
        <taxon>Dikarya</taxon>
        <taxon>Ascomycota</taxon>
        <taxon>Pezizomycotina</taxon>
        <taxon>Dothideomycetes</taxon>
        <taxon>Pleosporomycetidae</taxon>
        <taxon>Pleosporales</taxon>
        <taxon>Massarineae</taxon>
        <taxon>Lentitheciaceae</taxon>
        <taxon>Lentithecium</taxon>
    </lineage>
</organism>
<keyword evidence="2" id="KW-1185">Reference proteome</keyword>
<proteinExistence type="predicted"/>